<name>A0AAN6WAH1_9PEZI</name>
<accession>A0AAN6WAH1</accession>
<protein>
    <submittedName>
        <fullName evidence="1">Uncharacterized protein</fullName>
    </submittedName>
</protein>
<evidence type="ECO:0000313" key="1">
    <source>
        <dbReference type="EMBL" id="KAK4178241.1"/>
    </source>
</evidence>
<keyword evidence="2" id="KW-1185">Reference proteome</keyword>
<organism evidence="1 2">
    <name type="scientific">Triangularia setosa</name>
    <dbReference type="NCBI Taxonomy" id="2587417"/>
    <lineage>
        <taxon>Eukaryota</taxon>
        <taxon>Fungi</taxon>
        <taxon>Dikarya</taxon>
        <taxon>Ascomycota</taxon>
        <taxon>Pezizomycotina</taxon>
        <taxon>Sordariomycetes</taxon>
        <taxon>Sordariomycetidae</taxon>
        <taxon>Sordariales</taxon>
        <taxon>Podosporaceae</taxon>
        <taxon>Triangularia</taxon>
    </lineage>
</organism>
<reference evidence="1" key="2">
    <citation type="submission" date="2023-05" db="EMBL/GenBank/DDBJ databases">
        <authorList>
            <consortium name="Lawrence Berkeley National Laboratory"/>
            <person name="Steindorff A."/>
            <person name="Hensen N."/>
            <person name="Bonometti L."/>
            <person name="Westerberg I."/>
            <person name="Brannstrom I.O."/>
            <person name="Guillou S."/>
            <person name="Cros-Aarteil S."/>
            <person name="Calhoun S."/>
            <person name="Haridas S."/>
            <person name="Kuo A."/>
            <person name="Mondo S."/>
            <person name="Pangilinan J."/>
            <person name="Riley R."/>
            <person name="Labutti K."/>
            <person name="Andreopoulos B."/>
            <person name="Lipzen A."/>
            <person name="Chen C."/>
            <person name="Yanf M."/>
            <person name="Daum C."/>
            <person name="Ng V."/>
            <person name="Clum A."/>
            <person name="Ohm R."/>
            <person name="Martin F."/>
            <person name="Silar P."/>
            <person name="Natvig D."/>
            <person name="Lalanne C."/>
            <person name="Gautier V."/>
            <person name="Ament-Velasquez S.L."/>
            <person name="Kruys A."/>
            <person name="Hutchinson M.I."/>
            <person name="Powell A.J."/>
            <person name="Barry K."/>
            <person name="Miller A.N."/>
            <person name="Grigoriev I.V."/>
            <person name="Debuchy R."/>
            <person name="Gladieux P."/>
            <person name="Thoren M.H."/>
            <person name="Johannesson H."/>
        </authorList>
    </citation>
    <scope>NUCLEOTIDE SEQUENCE</scope>
    <source>
        <strain evidence="1">CBS 892.96</strain>
    </source>
</reference>
<reference evidence="1" key="1">
    <citation type="journal article" date="2023" name="Mol. Phylogenet. Evol.">
        <title>Genome-scale phylogeny and comparative genomics of the fungal order Sordariales.</title>
        <authorList>
            <person name="Hensen N."/>
            <person name="Bonometti L."/>
            <person name="Westerberg I."/>
            <person name="Brannstrom I.O."/>
            <person name="Guillou S."/>
            <person name="Cros-Aarteil S."/>
            <person name="Calhoun S."/>
            <person name="Haridas S."/>
            <person name="Kuo A."/>
            <person name="Mondo S."/>
            <person name="Pangilinan J."/>
            <person name="Riley R."/>
            <person name="LaButti K."/>
            <person name="Andreopoulos B."/>
            <person name="Lipzen A."/>
            <person name="Chen C."/>
            <person name="Yan M."/>
            <person name="Daum C."/>
            <person name="Ng V."/>
            <person name="Clum A."/>
            <person name="Steindorff A."/>
            <person name="Ohm R.A."/>
            <person name="Martin F."/>
            <person name="Silar P."/>
            <person name="Natvig D.O."/>
            <person name="Lalanne C."/>
            <person name="Gautier V."/>
            <person name="Ament-Velasquez S.L."/>
            <person name="Kruys A."/>
            <person name="Hutchinson M.I."/>
            <person name="Powell A.J."/>
            <person name="Barry K."/>
            <person name="Miller A.N."/>
            <person name="Grigoriev I.V."/>
            <person name="Debuchy R."/>
            <person name="Gladieux P."/>
            <person name="Hiltunen Thoren M."/>
            <person name="Johannesson H."/>
        </authorList>
    </citation>
    <scope>NUCLEOTIDE SEQUENCE</scope>
    <source>
        <strain evidence="1">CBS 892.96</strain>
    </source>
</reference>
<proteinExistence type="predicted"/>
<gene>
    <name evidence="1" type="ORF">QBC36DRAFT_109767</name>
</gene>
<evidence type="ECO:0000313" key="2">
    <source>
        <dbReference type="Proteomes" id="UP001302321"/>
    </source>
</evidence>
<dbReference type="EMBL" id="MU866144">
    <property type="protein sequence ID" value="KAK4178241.1"/>
    <property type="molecule type" value="Genomic_DNA"/>
</dbReference>
<comment type="caution">
    <text evidence="1">The sequence shown here is derived from an EMBL/GenBank/DDBJ whole genome shotgun (WGS) entry which is preliminary data.</text>
</comment>
<sequence length="243" mass="26775">MWDDMINVRLCEAVVILHHVHHITTAHAIPFGEGAGGMVRLEVRWKWNGGVAMGGVPKALISPQLSASQMSPKRGKENPMLRFNTASLFFARENWMVWVLLGRFGRHTHSLNPLRRAAWRSGGAGRGGQQHERCGEGPKTGTLFCVRLPRSFHCSDEARYPPSKSGLTTCVYVPGEPPANPPKTVIDNPWKTGRHFHNGDRPNCRSTLTTSQQGFGDVFNGEAYVALPHSALTCVLSPTALDF</sequence>
<dbReference type="AlphaFoldDB" id="A0AAN6WAH1"/>
<dbReference type="Proteomes" id="UP001302321">
    <property type="component" value="Unassembled WGS sequence"/>
</dbReference>